<accession>A0ABW9XCS7</accession>
<gene>
    <name evidence="4" type="ORF">GTZ99_07205</name>
</gene>
<dbReference type="PANTHER" id="PTHR48081">
    <property type="entry name" value="AB HYDROLASE SUPERFAMILY PROTEIN C4A8.06C"/>
    <property type="match status" value="1"/>
</dbReference>
<dbReference type="SUPFAM" id="SSF53474">
    <property type="entry name" value="alpha/beta-Hydrolases"/>
    <property type="match status" value="1"/>
</dbReference>
<dbReference type="EMBL" id="JAAAPO010000002">
    <property type="protein sequence ID" value="NBC36344.1"/>
    <property type="molecule type" value="Genomic_DNA"/>
</dbReference>
<dbReference type="InterPro" id="IPR050300">
    <property type="entry name" value="GDXG_lipolytic_enzyme"/>
</dbReference>
<dbReference type="PANTHER" id="PTHR48081:SF6">
    <property type="entry name" value="PEPTIDASE S9 PROLYL OLIGOPEPTIDASE CATALYTIC DOMAIN-CONTAINING PROTEIN"/>
    <property type="match status" value="1"/>
</dbReference>
<dbReference type="InterPro" id="IPR029058">
    <property type="entry name" value="AB_hydrolase_fold"/>
</dbReference>
<keyword evidence="1 4" id="KW-0378">Hydrolase</keyword>
<dbReference type="RefSeq" id="WP_161717566.1">
    <property type="nucleotide sequence ID" value="NZ_JAAAPO010000002.1"/>
</dbReference>
<protein>
    <submittedName>
        <fullName evidence="4">Alpha/beta hydrolase fold domain-containing protein</fullName>
    </submittedName>
</protein>
<dbReference type="InterPro" id="IPR049492">
    <property type="entry name" value="BD-FAE-like_dom"/>
</dbReference>
<proteinExistence type="predicted"/>
<evidence type="ECO:0000313" key="4">
    <source>
        <dbReference type="EMBL" id="NBC36344.1"/>
    </source>
</evidence>
<dbReference type="Pfam" id="PF20434">
    <property type="entry name" value="BD-FAE"/>
    <property type="match status" value="1"/>
</dbReference>
<evidence type="ECO:0000259" key="3">
    <source>
        <dbReference type="Pfam" id="PF20434"/>
    </source>
</evidence>
<comment type="caution">
    <text evidence="4">The sequence shown here is derived from an EMBL/GenBank/DDBJ whole genome shotgun (WGS) entry which is preliminary data.</text>
</comment>
<dbReference type="Proteomes" id="UP000753724">
    <property type="component" value="Unassembled WGS sequence"/>
</dbReference>
<evidence type="ECO:0000313" key="5">
    <source>
        <dbReference type="Proteomes" id="UP000753724"/>
    </source>
</evidence>
<keyword evidence="5" id="KW-1185">Reference proteome</keyword>
<reference evidence="5" key="1">
    <citation type="submission" date="2020-01" db="EMBL/GenBank/DDBJ databases">
        <title>Sphingomonas sp. strain CSW-10.</title>
        <authorList>
            <person name="Chen W.-M."/>
        </authorList>
    </citation>
    <scope>NUCLEOTIDE SEQUENCE [LARGE SCALE GENOMIC DNA]</scope>
    <source>
        <strain evidence="5">FSY-8</strain>
    </source>
</reference>
<sequence>MSRKLSRAIGVALAAAMMAGAPAMQAQPVIGGQAGVRPMSPIVRVLPPVPVWNGTPDGPKDWPAAIPAGTPELWEHDGAWLFNVSVPTYTPYLPDPTKATGAAVIVAPGGGFRFLSMTSEGTQVAQWLAEHGIAAFVLKYRTTYRRPGEAIEAHRQRNQASFPNGLGGAAGAADGIEALRQIRARAAEYGIDPQRVGAVGFSAGGHVSGMMAIDPDPAKRANFSGLIYGMPFLWPLPPLPAANLPYPPGTPAEPWLRPAPTPAPGALPPIFMAGAQDDAIAGVGFTRFQTALAGAGYLPEVHLYQRGGHGFGMRQQNLTTDHWIEEFYWWIAANGFLSAKPAPTK</sequence>
<feature type="chain" id="PRO_5045853424" evidence="2">
    <location>
        <begin position="27"/>
        <end position="345"/>
    </location>
</feature>
<organism evidence="4 5">
    <name type="scientific">Novosphingobium ovatum</name>
    <dbReference type="NCBI Taxonomy" id="1908523"/>
    <lineage>
        <taxon>Bacteria</taxon>
        <taxon>Pseudomonadati</taxon>
        <taxon>Pseudomonadota</taxon>
        <taxon>Alphaproteobacteria</taxon>
        <taxon>Sphingomonadales</taxon>
        <taxon>Sphingomonadaceae</taxon>
        <taxon>Novosphingobium</taxon>
    </lineage>
</organism>
<feature type="signal peptide" evidence="2">
    <location>
        <begin position="1"/>
        <end position="26"/>
    </location>
</feature>
<feature type="domain" description="BD-FAE-like" evidence="3">
    <location>
        <begin position="92"/>
        <end position="214"/>
    </location>
</feature>
<keyword evidence="2" id="KW-0732">Signal</keyword>
<name>A0ABW9XCS7_9SPHN</name>
<evidence type="ECO:0000256" key="2">
    <source>
        <dbReference type="SAM" id="SignalP"/>
    </source>
</evidence>
<dbReference type="GO" id="GO:0016787">
    <property type="term" value="F:hydrolase activity"/>
    <property type="evidence" value="ECO:0007669"/>
    <property type="project" value="UniProtKB-KW"/>
</dbReference>
<evidence type="ECO:0000256" key="1">
    <source>
        <dbReference type="ARBA" id="ARBA00022801"/>
    </source>
</evidence>
<dbReference type="Gene3D" id="3.40.50.1820">
    <property type="entry name" value="alpha/beta hydrolase"/>
    <property type="match status" value="1"/>
</dbReference>